<proteinExistence type="predicted"/>
<feature type="region of interest" description="Disordered" evidence="1">
    <location>
        <begin position="23"/>
        <end position="44"/>
    </location>
</feature>
<dbReference type="AlphaFoldDB" id="A0A0A9HZ25"/>
<protein>
    <submittedName>
        <fullName evidence="2">Uncharacterized protein</fullName>
    </submittedName>
</protein>
<evidence type="ECO:0000256" key="1">
    <source>
        <dbReference type="SAM" id="MobiDB-lite"/>
    </source>
</evidence>
<evidence type="ECO:0000313" key="2">
    <source>
        <dbReference type="EMBL" id="JAE38148.1"/>
    </source>
</evidence>
<name>A0A0A9HZ25_ARUDO</name>
<reference evidence="2" key="2">
    <citation type="journal article" date="2015" name="Data Brief">
        <title>Shoot transcriptome of the giant reed, Arundo donax.</title>
        <authorList>
            <person name="Barrero R.A."/>
            <person name="Guerrero F.D."/>
            <person name="Moolhuijzen P."/>
            <person name="Goolsby J.A."/>
            <person name="Tidwell J."/>
            <person name="Bellgard S.E."/>
            <person name="Bellgard M.I."/>
        </authorList>
    </citation>
    <scope>NUCLEOTIDE SEQUENCE</scope>
    <source>
        <tissue evidence="2">Shoot tissue taken approximately 20 cm above the soil surface</tissue>
    </source>
</reference>
<dbReference type="EMBL" id="GBRH01159748">
    <property type="protein sequence ID" value="JAE38148.1"/>
    <property type="molecule type" value="Transcribed_RNA"/>
</dbReference>
<accession>A0A0A9HZ25</accession>
<sequence>MKMKMCLLSSPQVHNFTLRPRQHHELSHTNNPNNAHWVAQADGL</sequence>
<reference evidence="2" key="1">
    <citation type="submission" date="2014-09" db="EMBL/GenBank/DDBJ databases">
        <authorList>
            <person name="Magalhaes I.L.F."/>
            <person name="Oliveira U."/>
            <person name="Santos F.R."/>
            <person name="Vidigal T.H.D.A."/>
            <person name="Brescovit A.D."/>
            <person name="Santos A.J."/>
        </authorList>
    </citation>
    <scope>NUCLEOTIDE SEQUENCE</scope>
    <source>
        <tissue evidence="2">Shoot tissue taken approximately 20 cm above the soil surface</tissue>
    </source>
</reference>
<organism evidence="2">
    <name type="scientific">Arundo donax</name>
    <name type="common">Giant reed</name>
    <name type="synonym">Donax arundinaceus</name>
    <dbReference type="NCBI Taxonomy" id="35708"/>
    <lineage>
        <taxon>Eukaryota</taxon>
        <taxon>Viridiplantae</taxon>
        <taxon>Streptophyta</taxon>
        <taxon>Embryophyta</taxon>
        <taxon>Tracheophyta</taxon>
        <taxon>Spermatophyta</taxon>
        <taxon>Magnoliopsida</taxon>
        <taxon>Liliopsida</taxon>
        <taxon>Poales</taxon>
        <taxon>Poaceae</taxon>
        <taxon>PACMAD clade</taxon>
        <taxon>Arundinoideae</taxon>
        <taxon>Arundineae</taxon>
        <taxon>Arundo</taxon>
    </lineage>
</organism>